<reference evidence="1 2" key="1">
    <citation type="journal article" date="2014" name="Agronomy (Basel)">
        <title>A Draft Genome Sequence for Ensete ventricosum, the Drought-Tolerant Tree Against Hunger.</title>
        <authorList>
            <person name="Harrison J."/>
            <person name="Moore K.A."/>
            <person name="Paszkiewicz K."/>
            <person name="Jones T."/>
            <person name="Grant M."/>
            <person name="Ambacheew D."/>
            <person name="Muzemil S."/>
            <person name="Studholme D.J."/>
        </authorList>
    </citation>
    <scope>NUCLEOTIDE SEQUENCE [LARGE SCALE GENOMIC DNA]</scope>
</reference>
<protein>
    <submittedName>
        <fullName evidence="1">Uncharacterized protein</fullName>
    </submittedName>
</protein>
<name>A0A427AU88_ENSVE</name>
<dbReference type="AlphaFoldDB" id="A0A427AU88"/>
<evidence type="ECO:0000313" key="1">
    <source>
        <dbReference type="EMBL" id="RRT79686.1"/>
    </source>
</evidence>
<dbReference type="Proteomes" id="UP000287651">
    <property type="component" value="Unassembled WGS sequence"/>
</dbReference>
<gene>
    <name evidence="1" type="ORF">B296_00012060</name>
</gene>
<comment type="caution">
    <text evidence="1">The sequence shown here is derived from an EMBL/GenBank/DDBJ whole genome shotgun (WGS) entry which is preliminary data.</text>
</comment>
<sequence length="142" mass="15741">MAVLDLSEAMGRTDERRSMGILQNSTKEVELELQKRPLAEGKGTEGMDQEFIKKAEKNPLTDVVEQYLLFYVKLQIISETAAFPQTTEQERRLTSARCIAKANGEGLRVKVAEMPGFGMTAAEARGRNSNHRKLVAVTKKGG</sequence>
<organism evidence="1 2">
    <name type="scientific">Ensete ventricosum</name>
    <name type="common">Abyssinian banana</name>
    <name type="synonym">Musa ensete</name>
    <dbReference type="NCBI Taxonomy" id="4639"/>
    <lineage>
        <taxon>Eukaryota</taxon>
        <taxon>Viridiplantae</taxon>
        <taxon>Streptophyta</taxon>
        <taxon>Embryophyta</taxon>
        <taxon>Tracheophyta</taxon>
        <taxon>Spermatophyta</taxon>
        <taxon>Magnoliopsida</taxon>
        <taxon>Liliopsida</taxon>
        <taxon>Zingiberales</taxon>
        <taxon>Musaceae</taxon>
        <taxon>Ensete</taxon>
    </lineage>
</organism>
<accession>A0A427AU88</accession>
<proteinExistence type="predicted"/>
<evidence type="ECO:0000313" key="2">
    <source>
        <dbReference type="Proteomes" id="UP000287651"/>
    </source>
</evidence>
<dbReference type="EMBL" id="AMZH03001334">
    <property type="protein sequence ID" value="RRT79686.1"/>
    <property type="molecule type" value="Genomic_DNA"/>
</dbReference>